<dbReference type="PANTHER" id="PTHR31691:SF1">
    <property type="entry name" value="ROTATIN"/>
    <property type="match status" value="1"/>
</dbReference>
<evidence type="ECO:0000313" key="4">
    <source>
        <dbReference type="RefSeq" id="XP_065676249.1"/>
    </source>
</evidence>
<feature type="region of interest" description="Disordered" evidence="1">
    <location>
        <begin position="332"/>
        <end position="354"/>
    </location>
</feature>
<evidence type="ECO:0000259" key="2">
    <source>
        <dbReference type="Pfam" id="PF14726"/>
    </source>
</evidence>
<evidence type="ECO:0000313" key="3">
    <source>
        <dbReference type="Proteomes" id="UP001652625"/>
    </source>
</evidence>
<dbReference type="RefSeq" id="XP_065676249.1">
    <property type="nucleotide sequence ID" value="XM_065820177.1"/>
</dbReference>
<dbReference type="GeneID" id="136072065"/>
<feature type="domain" description="Rotatin N-terminal" evidence="2">
    <location>
        <begin position="27"/>
        <end position="122"/>
    </location>
</feature>
<dbReference type="Proteomes" id="UP001652625">
    <property type="component" value="Chromosome 15"/>
</dbReference>
<gene>
    <name evidence="4" type="primary">LOC136072065</name>
</gene>
<sequence>MDKKEQVDGPICSLTKIVEKLGHNLLEVRVRSFQNILSKLQNGIITIDDLLYENTLYIYLLQFLNKNENVTEAIKLLGELAKFPFGAEKLIEIGGVEFFTHFRHDEQHKGKDYLLDIDNLLDKLFYLHVNVISSSDNNQQLDNQRVYNKINFDDNSIKYADMQSTKKDHYIETFSTFSSSHNTSNTLPNTDALSPSKMQTDFQVEIAEKTYGSLPTTFQFLSLSSGDRQILHATDNRLKSASPIIIKQSCDFFQEVILFDFPAEVFLQRPAIYRTFLSLLSIYKTHDINVTLNVLLCFTKLSEHLKVRLLNNSNGDLWQKERSYMFGQTVSISTSQSGSSNQGSSSDTRKSNRDQQELYENLESEDNFESSNFAEALMQEQISVADFALTLLLVITDLLKLHIENTKLFITICKLFRTLSDLLVLDNFFNIWSLEDSSSKRKAYDFITCLHKFEAFIEINSRTDASMDMNLHTKFLIAIKLMLHFISSGVPDEKVYEVMTDNLVILCHKVYEVMTDNLVILCHKVLTKVTYLNSLPLLRKNLVKTLLSSDQNFKKNYSNSLQLFDSMKYLDIFQQLLQQKIYNERLFEVMFLILPGLFLHAKKSFIEEVVNLCSISYLKKNLKKKSVKLFNLIINYKDETVREILYTSTIAVLKKSMSVSLVCEPLSTLYQHAMFLIRKNVFSIIICEDIHHDNQKISALATCVLYTILSSSLCMSVKMFKKLIEIISHFFVYLQAKLNTADKAITKLILSLFNQQKGIINIFGERSFLLKKDCVKGALRIMFLNSLKMRRKGFLLMIDYLKEFSKELSIQLNISVNVSQENMFVFEAQDCLFLNHNQYKNITSVDILRLWEIFSVETVADDIRYSAAEQLAIMLEDHTLHESIVPKNACIFIVDEIQKCLYNKNENPVPEKHVASLFRILRNFIAASKTIRHNLSSELHIYFYLFHYATLSEKNKNIQFEISFVLMYLLFEEILPPNNVSEKTMLSECIAKNYQLPTKFQIAFKDKYKENSWVEQGEYKFFLKVSCFHFCTWYSKDDDFNNEFKLSSKEKELQKLFSFKSYVEQLFAPLLSGFDRKIFIESVNHVKLLLYILDEPQINKEDYKTAQQNPSEVENYHVRNCNINIDKNQGISHTESMGVPFPYNPDIYHPNNILHMINSMLLDLFGKAQKHRAFITCPLATDDNLYFFSILSLFSVVAELKLFNFFDSLTTFLHSCNTSDIIIGKIITGDKVQHKRTVQEIIVTILKIFVYQSQHCGFPFSQTKLLSTQLSSVCNLIVALYNVLQISGSESHYDLPLMENVLALLAQLLTYQNWSLEIENGESVRSDLFNWMINIIKSFEVDRIGAAVSFMGKGIVKASIVCLCHLVHEIKASGTLCSLTNLAISKNSKNSIGLQWMSSLLLDRSIEVRWGGWLLTTELFSENCKIIVIEFQNQPGGIWAATIEVILNSEEAFVVRAQACALLCVLFKQLSIVSEEDCLWDSIVVQDTITKKKIIGSAAFVLLFDHFNLYNKISKMFANDFLYVSCNGVVDVSTSITQNDTLQTLDSKYSENLEVEGYSSSQSGSNECLSNKSSECLLNKFYDGCNSKAVNKSSEMEFSKKIFKSLLMKKSVINVTSGLVLLSSEDIINKVIDQNVLDAIFSNWNPIEFITESKFCQEPISKNVAKNLMQHLKIALANAGLVNALLSCNFLKAKNNLFKKILVDFRTVDKFFLLFSLSYRQIWELGDICMTVWHDVCITLGYLLVRFKEILPSLCLAENFQSLCGAFLFLVGMKTKTKLNKKCTDNLMKLLVIIFQLNEESLVFLDIKPIMIELVDMVNVMQIFILPSQNLCIGEYLCCILLHLYNHSLCSFQHLAKTALSSLFNVSKKAKVQALNEGFAEIFIEEIKDVLVKINICSIRDEQKVDEKKIDLFNQLVDCLHIVRNFAVHAHNVKSALIAGGIITHLFNVRIWSEFHPPLVDALLLLILVLSCRCQTAQAVLCSQTSLVGKHALDESSFIQYNLKMMEKLHKDILLANTKLIGRIGICFGILTNTINIPECRNILIKSGLFGLFINLYTASSSGNIHQRNVANTLLSDWLKFITSFSFFQDGAKVIWKVPGILPLLITIINGLCIKRRDYGLLILRNVVYVPAIKQSLSSNFELLSMVLEKLRCQSLKTKVIVSGFFWILVCGNQKAMNFLKKSNFKNYLLALKDDIDSGRTLAADGDLRCHDALKYSLAKTLELIG</sequence>
<feature type="compositionally biased region" description="Low complexity" evidence="1">
    <location>
        <begin position="332"/>
        <end position="346"/>
    </location>
</feature>
<dbReference type="Pfam" id="PF14726">
    <property type="entry name" value="RTTN_N"/>
    <property type="match status" value="1"/>
</dbReference>
<organism evidence="3 4">
    <name type="scientific">Hydra vulgaris</name>
    <name type="common">Hydra</name>
    <name type="synonym">Hydra attenuata</name>
    <dbReference type="NCBI Taxonomy" id="6087"/>
    <lineage>
        <taxon>Eukaryota</taxon>
        <taxon>Metazoa</taxon>
        <taxon>Cnidaria</taxon>
        <taxon>Hydrozoa</taxon>
        <taxon>Hydroidolina</taxon>
        <taxon>Anthoathecata</taxon>
        <taxon>Aplanulata</taxon>
        <taxon>Hydridae</taxon>
        <taxon>Hydra</taxon>
    </lineage>
</organism>
<dbReference type="InterPro" id="IPR030791">
    <property type="entry name" value="Rotatin"/>
</dbReference>
<name>A0ABM4DNU8_HYDVU</name>
<keyword evidence="3" id="KW-1185">Reference proteome</keyword>
<proteinExistence type="predicted"/>
<reference evidence="4" key="1">
    <citation type="submission" date="2025-08" db="UniProtKB">
        <authorList>
            <consortium name="RefSeq"/>
        </authorList>
    </citation>
    <scope>IDENTIFICATION</scope>
</reference>
<protein>
    <submittedName>
        <fullName evidence="4">Rotatin-like isoform X1</fullName>
    </submittedName>
</protein>
<evidence type="ECO:0000256" key="1">
    <source>
        <dbReference type="SAM" id="MobiDB-lite"/>
    </source>
</evidence>
<accession>A0ABM4DNU8</accession>
<dbReference type="InterPro" id="IPR016024">
    <property type="entry name" value="ARM-type_fold"/>
</dbReference>
<dbReference type="InterPro" id="IPR029249">
    <property type="entry name" value="Rotatin_N"/>
</dbReference>
<dbReference type="PANTHER" id="PTHR31691">
    <property type="entry name" value="ROTATIN"/>
    <property type="match status" value="1"/>
</dbReference>
<dbReference type="SUPFAM" id="SSF48371">
    <property type="entry name" value="ARM repeat"/>
    <property type="match status" value="1"/>
</dbReference>